<organism evidence="1 2">
    <name type="scientific">Bacillus cereus</name>
    <dbReference type="NCBI Taxonomy" id="1396"/>
    <lineage>
        <taxon>Bacteria</taxon>
        <taxon>Bacillati</taxon>
        <taxon>Bacillota</taxon>
        <taxon>Bacilli</taxon>
        <taxon>Bacillales</taxon>
        <taxon>Bacillaceae</taxon>
        <taxon>Bacillus</taxon>
        <taxon>Bacillus cereus group</taxon>
    </lineage>
</organism>
<reference evidence="1 2" key="1">
    <citation type="submission" date="2017-09" db="EMBL/GenBank/DDBJ databases">
        <title>Large-scale bioinformatics analysis of Bacillus genomes uncovers conserved roles of natural products in bacterial physiology.</title>
        <authorList>
            <consortium name="Agbiome Team Llc"/>
            <person name="Bleich R.M."/>
            <person name="Grubbs K.J."/>
            <person name="Santa Maria K.C."/>
            <person name="Allen S.E."/>
            <person name="Farag S."/>
            <person name="Shank E.A."/>
            <person name="Bowers A."/>
        </authorList>
    </citation>
    <scope>NUCLEOTIDE SEQUENCE [LARGE SCALE GENOMIC DNA]</scope>
    <source>
        <strain evidence="1 2">AFS040105</strain>
    </source>
</reference>
<protein>
    <submittedName>
        <fullName evidence="1">RNA-binding protein</fullName>
    </submittedName>
</protein>
<sequence>MSDKELKKEGIELAELYTDADTLAAVNEKNDQDTIHNEEEAEFKSFHSVKSLDLNVLAQMKRDRTIESGLVTFVTERLFPTKRGISERIPVLTIQLGNVVAYCPINEAGMRVPSNPQWLVGKTKPFIIEHFHETNEGNVAIVSIKKAEEILSEKLFEEVTNTKAKKAFEGKVIANNNNNRFVIVEVKGVPVIVPYSVWSHSNIRVESQVNIGETVNLIITKAKKQEDRYQFIGDKRALEQDPIERLQEIKKRRDRFVAHITGVDPIAGIFIEVAPGIQFKGVKGRNVAEPSQEDAKYRTLVTVELLNIDVAKRRGTVRIIDYPQGLQKKHNVTVVRF</sequence>
<dbReference type="EMBL" id="NUMG01000052">
    <property type="protein sequence ID" value="PGT96635.1"/>
    <property type="molecule type" value="Genomic_DNA"/>
</dbReference>
<comment type="caution">
    <text evidence="1">The sequence shown here is derived from an EMBL/GenBank/DDBJ whole genome shotgun (WGS) entry which is preliminary data.</text>
</comment>
<name>A0A2C1KVK7_BACCE</name>
<dbReference type="RefSeq" id="WP_098859032.1">
    <property type="nucleotide sequence ID" value="NZ_NUMG01000052.1"/>
</dbReference>
<dbReference type="Proteomes" id="UP000225766">
    <property type="component" value="Unassembled WGS sequence"/>
</dbReference>
<proteinExistence type="predicted"/>
<accession>A0A2C1KVK7</accession>
<gene>
    <name evidence="1" type="ORF">COD19_27110</name>
</gene>
<evidence type="ECO:0000313" key="1">
    <source>
        <dbReference type="EMBL" id="PGT96635.1"/>
    </source>
</evidence>
<dbReference type="AlphaFoldDB" id="A0A2C1KVK7"/>
<evidence type="ECO:0000313" key="2">
    <source>
        <dbReference type="Proteomes" id="UP000225766"/>
    </source>
</evidence>